<accession>M2W742</accession>
<dbReference type="GeneID" id="17090264"/>
<keyword evidence="2" id="KW-1185">Reference proteome</keyword>
<dbReference type="Proteomes" id="UP000030680">
    <property type="component" value="Unassembled WGS sequence"/>
</dbReference>
<dbReference type="Gramene" id="EME31631">
    <property type="protein sequence ID" value="EME31631"/>
    <property type="gene ID" value="Gasu_13000"/>
</dbReference>
<dbReference type="KEGG" id="gsl:Gasu_13000"/>
<evidence type="ECO:0000313" key="2">
    <source>
        <dbReference type="Proteomes" id="UP000030680"/>
    </source>
</evidence>
<proteinExistence type="predicted"/>
<evidence type="ECO:0000313" key="1">
    <source>
        <dbReference type="EMBL" id="EME31631.1"/>
    </source>
</evidence>
<reference evidence="2" key="1">
    <citation type="journal article" date="2013" name="Science">
        <title>Gene transfer from bacteria and archaea facilitated evolution of an extremophilic eukaryote.</title>
        <authorList>
            <person name="Schonknecht G."/>
            <person name="Chen W.H."/>
            <person name="Ternes C.M."/>
            <person name="Barbier G.G."/>
            <person name="Shrestha R.P."/>
            <person name="Stanke M."/>
            <person name="Brautigam A."/>
            <person name="Baker B.J."/>
            <person name="Banfield J.F."/>
            <person name="Garavito R.M."/>
            <person name="Carr K."/>
            <person name="Wilkerson C."/>
            <person name="Rensing S.A."/>
            <person name="Gagneul D."/>
            <person name="Dickenson N.E."/>
            <person name="Oesterhelt C."/>
            <person name="Lercher M.J."/>
            <person name="Weber A.P."/>
        </authorList>
    </citation>
    <scope>NUCLEOTIDE SEQUENCE [LARGE SCALE GENOMIC DNA]</scope>
    <source>
        <strain evidence="2">074W</strain>
    </source>
</reference>
<dbReference type="EMBL" id="KB454491">
    <property type="protein sequence ID" value="EME31631.1"/>
    <property type="molecule type" value="Genomic_DNA"/>
</dbReference>
<protein>
    <submittedName>
        <fullName evidence="1">Uncharacterized protein</fullName>
    </submittedName>
</protein>
<gene>
    <name evidence="1" type="ORF">Gasu_13000</name>
</gene>
<dbReference type="RefSeq" id="XP_005708151.1">
    <property type="nucleotide sequence ID" value="XM_005708094.1"/>
</dbReference>
<organism evidence="1 2">
    <name type="scientific">Galdieria sulphuraria</name>
    <name type="common">Red alga</name>
    <dbReference type="NCBI Taxonomy" id="130081"/>
    <lineage>
        <taxon>Eukaryota</taxon>
        <taxon>Rhodophyta</taxon>
        <taxon>Bangiophyceae</taxon>
        <taxon>Galdieriales</taxon>
        <taxon>Galdieriaceae</taxon>
        <taxon>Galdieria</taxon>
    </lineage>
</organism>
<sequence>MGNKETCVKRYLPCQECCRSVFSQHTESHAVESSGSCSCQKGENETRHFVQTGCVWIVYKVALKEAHEGLGELQQCYTSAYIDVIVSDWSFWFDSENKVQLLVDNAYKAYAGEQFGLHSDMNPKHFSTITAKSNHSPLLEIQPEQQQQQIKARS</sequence>
<dbReference type="AlphaFoldDB" id="M2W742"/>
<name>M2W742_GALSU</name>